<proteinExistence type="predicted"/>
<evidence type="ECO:0000313" key="2">
    <source>
        <dbReference type="Proteomes" id="UP000541558"/>
    </source>
</evidence>
<keyword evidence="2" id="KW-1185">Reference proteome</keyword>
<gene>
    <name evidence="1" type="ORF">D9611_009008</name>
</gene>
<reference evidence="1 2" key="1">
    <citation type="journal article" date="2020" name="ISME J.">
        <title>Uncovering the hidden diversity of litter-decomposition mechanisms in mushroom-forming fungi.</title>
        <authorList>
            <person name="Floudas D."/>
            <person name="Bentzer J."/>
            <person name="Ahren D."/>
            <person name="Johansson T."/>
            <person name="Persson P."/>
            <person name="Tunlid A."/>
        </authorList>
    </citation>
    <scope>NUCLEOTIDE SEQUENCE [LARGE SCALE GENOMIC DNA]</scope>
    <source>
        <strain evidence="1 2">CBS 175.51</strain>
    </source>
</reference>
<accession>A0A8H5BYM9</accession>
<dbReference type="Proteomes" id="UP000541558">
    <property type="component" value="Unassembled WGS sequence"/>
</dbReference>
<name>A0A8H5BYM9_9AGAR</name>
<protein>
    <submittedName>
        <fullName evidence="1">Uncharacterized protein</fullName>
    </submittedName>
</protein>
<dbReference type="EMBL" id="JAACJK010000112">
    <property type="protein sequence ID" value="KAF5331982.1"/>
    <property type="molecule type" value="Genomic_DNA"/>
</dbReference>
<comment type="caution">
    <text evidence="1">The sequence shown here is derived from an EMBL/GenBank/DDBJ whole genome shotgun (WGS) entry which is preliminary data.</text>
</comment>
<organism evidence="1 2">
    <name type="scientific">Ephemerocybe angulata</name>
    <dbReference type="NCBI Taxonomy" id="980116"/>
    <lineage>
        <taxon>Eukaryota</taxon>
        <taxon>Fungi</taxon>
        <taxon>Dikarya</taxon>
        <taxon>Basidiomycota</taxon>
        <taxon>Agaricomycotina</taxon>
        <taxon>Agaricomycetes</taxon>
        <taxon>Agaricomycetidae</taxon>
        <taxon>Agaricales</taxon>
        <taxon>Agaricineae</taxon>
        <taxon>Psathyrellaceae</taxon>
        <taxon>Ephemerocybe</taxon>
    </lineage>
</organism>
<evidence type="ECO:0000313" key="1">
    <source>
        <dbReference type="EMBL" id="KAF5331982.1"/>
    </source>
</evidence>
<dbReference type="AlphaFoldDB" id="A0A8H5BYM9"/>
<sequence>MAFGVLPELNHLPPPYKFLAFGPASWWTLRAATLAATVKRYRTGSFHQRQAYTSAVALDEKGQYFGSLNDIVQEHAQARMNFPLHRRLNSQGRIFTSTTSHLGDTAGLLAFLGTVFDSQLNATAGDLSVGFSILRWRRAR</sequence>